<keyword evidence="7" id="KW-1185">Reference proteome</keyword>
<dbReference type="EnsemblProtists" id="EOD32905">
    <property type="protein sequence ID" value="EOD32905"/>
    <property type="gene ID" value="EMIHUDRAFT_112089"/>
</dbReference>
<dbReference type="InterPro" id="IPR017871">
    <property type="entry name" value="ABC_transporter-like_CS"/>
</dbReference>
<evidence type="ECO:0000256" key="1">
    <source>
        <dbReference type="ARBA" id="ARBA00022737"/>
    </source>
</evidence>
<evidence type="ECO:0000313" key="7">
    <source>
        <dbReference type="Proteomes" id="UP000013827"/>
    </source>
</evidence>
<dbReference type="AlphaFoldDB" id="A0A0D3KAX0"/>
<dbReference type="InterPro" id="IPR050611">
    <property type="entry name" value="ABCF"/>
</dbReference>
<feature type="domain" description="ABC transporter" evidence="5">
    <location>
        <begin position="160"/>
        <end position="395"/>
    </location>
</feature>
<evidence type="ECO:0000259" key="5">
    <source>
        <dbReference type="PROSITE" id="PS50893"/>
    </source>
</evidence>
<dbReference type="PROSITE" id="PS00211">
    <property type="entry name" value="ABC_TRANSPORTER_1"/>
    <property type="match status" value="1"/>
</dbReference>
<dbReference type="PANTHER" id="PTHR19211">
    <property type="entry name" value="ATP-BINDING TRANSPORT PROTEIN-RELATED"/>
    <property type="match status" value="1"/>
</dbReference>
<dbReference type="Gene3D" id="3.40.50.300">
    <property type="entry name" value="P-loop containing nucleotide triphosphate hydrolases"/>
    <property type="match status" value="2"/>
</dbReference>
<evidence type="ECO:0000313" key="6">
    <source>
        <dbReference type="EnsemblProtists" id="EOD32905"/>
    </source>
</evidence>
<dbReference type="InterPro" id="IPR003439">
    <property type="entry name" value="ABC_transporter-like_ATP-bd"/>
</dbReference>
<reference evidence="7" key="1">
    <citation type="journal article" date="2013" name="Nature">
        <title>Pan genome of the phytoplankton Emiliania underpins its global distribution.</title>
        <authorList>
            <person name="Read B.A."/>
            <person name="Kegel J."/>
            <person name="Klute M.J."/>
            <person name="Kuo A."/>
            <person name="Lefebvre S.C."/>
            <person name="Maumus F."/>
            <person name="Mayer C."/>
            <person name="Miller J."/>
            <person name="Monier A."/>
            <person name="Salamov A."/>
            <person name="Young J."/>
            <person name="Aguilar M."/>
            <person name="Claverie J.M."/>
            <person name="Frickenhaus S."/>
            <person name="Gonzalez K."/>
            <person name="Herman E.K."/>
            <person name="Lin Y.C."/>
            <person name="Napier J."/>
            <person name="Ogata H."/>
            <person name="Sarno A.F."/>
            <person name="Shmutz J."/>
            <person name="Schroeder D."/>
            <person name="de Vargas C."/>
            <person name="Verret F."/>
            <person name="von Dassow P."/>
            <person name="Valentin K."/>
            <person name="Van de Peer Y."/>
            <person name="Wheeler G."/>
            <person name="Dacks J.B."/>
            <person name="Delwiche C.F."/>
            <person name="Dyhrman S.T."/>
            <person name="Glockner G."/>
            <person name="John U."/>
            <person name="Richards T."/>
            <person name="Worden A.Z."/>
            <person name="Zhang X."/>
            <person name="Grigoriev I.V."/>
            <person name="Allen A.E."/>
            <person name="Bidle K."/>
            <person name="Borodovsky M."/>
            <person name="Bowler C."/>
            <person name="Brownlee C."/>
            <person name="Cock J.M."/>
            <person name="Elias M."/>
            <person name="Gladyshev V.N."/>
            <person name="Groth M."/>
            <person name="Guda C."/>
            <person name="Hadaegh A."/>
            <person name="Iglesias-Rodriguez M.D."/>
            <person name="Jenkins J."/>
            <person name="Jones B.M."/>
            <person name="Lawson T."/>
            <person name="Leese F."/>
            <person name="Lindquist E."/>
            <person name="Lobanov A."/>
            <person name="Lomsadze A."/>
            <person name="Malik S.B."/>
            <person name="Marsh M.E."/>
            <person name="Mackinder L."/>
            <person name="Mock T."/>
            <person name="Mueller-Roeber B."/>
            <person name="Pagarete A."/>
            <person name="Parker M."/>
            <person name="Probert I."/>
            <person name="Quesneville H."/>
            <person name="Raines C."/>
            <person name="Rensing S.A."/>
            <person name="Riano-Pachon D.M."/>
            <person name="Richier S."/>
            <person name="Rokitta S."/>
            <person name="Shiraiwa Y."/>
            <person name="Soanes D.M."/>
            <person name="van der Giezen M."/>
            <person name="Wahlund T.M."/>
            <person name="Williams B."/>
            <person name="Wilson W."/>
            <person name="Wolfe G."/>
            <person name="Wurch L.L."/>
        </authorList>
    </citation>
    <scope>NUCLEOTIDE SEQUENCE</scope>
</reference>
<dbReference type="CDD" id="cd03221">
    <property type="entry name" value="ABCF_EF-3"/>
    <property type="match status" value="1"/>
</dbReference>
<evidence type="ECO:0000256" key="3">
    <source>
        <dbReference type="ARBA" id="ARBA00022840"/>
    </source>
</evidence>
<evidence type="ECO:0000256" key="2">
    <source>
        <dbReference type="ARBA" id="ARBA00022741"/>
    </source>
</evidence>
<dbReference type="GO" id="GO:0016887">
    <property type="term" value="F:ATP hydrolysis activity"/>
    <property type="evidence" value="ECO:0007669"/>
    <property type="project" value="InterPro"/>
</dbReference>
<feature type="region of interest" description="Disordered" evidence="4">
    <location>
        <begin position="459"/>
        <end position="480"/>
    </location>
</feature>
<dbReference type="KEGG" id="ehx:EMIHUDRAFT_112089"/>
<dbReference type="Proteomes" id="UP000013827">
    <property type="component" value="Unassembled WGS sequence"/>
</dbReference>
<dbReference type="PaxDb" id="2903-EOD32905"/>
<evidence type="ECO:0000256" key="4">
    <source>
        <dbReference type="SAM" id="MobiDB-lite"/>
    </source>
</evidence>
<keyword evidence="3" id="KW-0067">ATP-binding</keyword>
<dbReference type="STRING" id="2903.R1F1Z2"/>
<feature type="domain" description="ABC transporter" evidence="5">
    <location>
        <begin position="522"/>
        <end position="739"/>
    </location>
</feature>
<protein>
    <recommendedName>
        <fullName evidence="5">ABC transporter domain-containing protein</fullName>
    </recommendedName>
</protein>
<dbReference type="PROSITE" id="PS50893">
    <property type="entry name" value="ABC_TRANSPORTER_2"/>
    <property type="match status" value="2"/>
</dbReference>
<dbReference type="PANTHER" id="PTHR19211:SF14">
    <property type="entry name" value="ATP-BINDING CASSETTE SUB-FAMILY F MEMBER 1"/>
    <property type="match status" value="1"/>
</dbReference>
<dbReference type="InterPro" id="IPR027417">
    <property type="entry name" value="P-loop_NTPase"/>
</dbReference>
<accession>A0A0D3KAX0</accession>
<dbReference type="SMART" id="SM00382">
    <property type="entry name" value="AAA"/>
    <property type="match status" value="2"/>
</dbReference>
<organism evidence="6 7">
    <name type="scientific">Emiliania huxleyi (strain CCMP1516)</name>
    <dbReference type="NCBI Taxonomy" id="280463"/>
    <lineage>
        <taxon>Eukaryota</taxon>
        <taxon>Haptista</taxon>
        <taxon>Haptophyta</taxon>
        <taxon>Prymnesiophyceae</taxon>
        <taxon>Isochrysidales</taxon>
        <taxon>Noelaerhabdaceae</taxon>
        <taxon>Emiliania</taxon>
    </lineage>
</organism>
<reference evidence="6" key="2">
    <citation type="submission" date="2024-10" db="UniProtKB">
        <authorList>
            <consortium name="EnsemblProtists"/>
        </authorList>
    </citation>
    <scope>IDENTIFICATION</scope>
</reference>
<sequence>MPSARDTASTLLAGLDEDVLDYLVTMLEGDEEQEAMEATVAEFLLSTEHVATEEEATAKCRELFAALSCAGAADAAETAAAPEPELKVLEQKTSIAESDSHLFRDVSKDELGGRLVDLDEALEVRRKRKARQEAELRAVRAAHSRVLAQRAAEDAALAAATTAAVELRAKQGAYTGAASFTLVRGRIYALIGRNGKGKSTLLRALASRLVGDIPPALTVHYVSQEVHYVSQEVQLDEERLGWTPAQAEELEALELAAAASDEQAAAGGAARGRGRASLTRPRHVPCRRAGCRRPDLLLLDEPTNHLSIGAVLWLARELSTSPTWQQRMAVVVSHDRVFLDEAATPHNLSQPSPALLLSAHLGPWLTSAHLGSPRLTSPDEVATDTLHVSGAARQLTQSRGNYSGWAKRRAQQQLTHEREMESKRRMIAELRAFKPLGSTPKQMKIFKSKEKMADKLEEEERIATRRPTHPPDTCCYTTLRRHPPPMTRLLARELDEQAASLTEDAELPLSLKAGGEVSGFLVQVKGVSFGYPGSAAPLFSGVEMGIDARSRIVLLGENGNGKTTRALVKLLLGDLAPTAGEVVSAGGVRIALVNQHHADQIDLTLSPLQFLMERFPGDGSYAHEQALRSHLSGCGVTSEMMTLPSSALSGGQRSRVALAAVSYTQPHIIVLDEPTNNLDLESVAALADCLDSFEGGVVLVSHDQYFVGRVAKEVWLVDKGSVRRLPSFDVYRTQQLNKLK</sequence>
<dbReference type="GO" id="GO:0005524">
    <property type="term" value="F:ATP binding"/>
    <property type="evidence" value="ECO:0007669"/>
    <property type="project" value="UniProtKB-KW"/>
</dbReference>
<dbReference type="HOGENOM" id="CLU_000604_36_6_1"/>
<name>A0A0D3KAX0_EMIH1</name>
<dbReference type="RefSeq" id="XP_005785334.1">
    <property type="nucleotide sequence ID" value="XM_005785277.1"/>
</dbReference>
<dbReference type="GeneID" id="17278178"/>
<dbReference type="SUPFAM" id="SSF52540">
    <property type="entry name" value="P-loop containing nucleoside triphosphate hydrolases"/>
    <property type="match status" value="2"/>
</dbReference>
<keyword evidence="1" id="KW-0677">Repeat</keyword>
<dbReference type="InterPro" id="IPR003593">
    <property type="entry name" value="AAA+_ATPase"/>
</dbReference>
<dbReference type="Pfam" id="PF00005">
    <property type="entry name" value="ABC_tran"/>
    <property type="match status" value="2"/>
</dbReference>
<keyword evidence="2" id="KW-0547">Nucleotide-binding</keyword>
<proteinExistence type="predicted"/>
<feature type="region of interest" description="Disordered" evidence="4">
    <location>
        <begin position="399"/>
        <end position="421"/>
    </location>
</feature>
<dbReference type="eggNOG" id="KOG0062">
    <property type="taxonomic scope" value="Eukaryota"/>
</dbReference>